<dbReference type="PROSITE" id="PS50160">
    <property type="entry name" value="DNA_LIGASE_A3"/>
    <property type="match status" value="1"/>
</dbReference>
<accession>A0A3R8R2X5</accession>
<protein>
    <submittedName>
        <fullName evidence="6">ATP-dependent DNA ligase</fullName>
    </submittedName>
</protein>
<dbReference type="InterPro" id="IPR012310">
    <property type="entry name" value="DNA_ligase_ATP-dep_cent"/>
</dbReference>
<dbReference type="GO" id="GO:0006281">
    <property type="term" value="P:DNA repair"/>
    <property type="evidence" value="ECO:0007669"/>
    <property type="project" value="InterPro"/>
</dbReference>
<dbReference type="EMBL" id="RSAA01000010">
    <property type="protein sequence ID" value="RRO17011.1"/>
    <property type="molecule type" value="Genomic_DNA"/>
</dbReference>
<keyword evidence="7" id="KW-1185">Reference proteome</keyword>
<dbReference type="PANTHER" id="PTHR45674:SF4">
    <property type="entry name" value="DNA LIGASE 1"/>
    <property type="match status" value="1"/>
</dbReference>
<comment type="caution">
    <text evidence="6">The sequence shown here is derived from an EMBL/GenBank/DDBJ whole genome shotgun (WGS) entry which is preliminary data.</text>
</comment>
<dbReference type="GO" id="GO:0006310">
    <property type="term" value="P:DNA recombination"/>
    <property type="evidence" value="ECO:0007669"/>
    <property type="project" value="InterPro"/>
</dbReference>
<proteinExistence type="inferred from homology"/>
<dbReference type="InterPro" id="IPR050191">
    <property type="entry name" value="ATP-dep_DNA_ligase"/>
</dbReference>
<dbReference type="SUPFAM" id="SSF56091">
    <property type="entry name" value="DNA ligase/mRNA capping enzyme, catalytic domain"/>
    <property type="match status" value="1"/>
</dbReference>
<evidence type="ECO:0000313" key="6">
    <source>
        <dbReference type="EMBL" id="RRO17011.1"/>
    </source>
</evidence>
<evidence type="ECO:0000259" key="5">
    <source>
        <dbReference type="PROSITE" id="PS50160"/>
    </source>
</evidence>
<organism evidence="6 7">
    <name type="scientific">Saccharopolyspora rhizosphaerae</name>
    <dbReference type="NCBI Taxonomy" id="2492662"/>
    <lineage>
        <taxon>Bacteria</taxon>
        <taxon>Bacillati</taxon>
        <taxon>Actinomycetota</taxon>
        <taxon>Actinomycetes</taxon>
        <taxon>Pseudonocardiales</taxon>
        <taxon>Pseudonocardiaceae</taxon>
        <taxon>Saccharopolyspora</taxon>
    </lineage>
</organism>
<dbReference type="Pfam" id="PF01068">
    <property type="entry name" value="DNA_ligase_A_M"/>
    <property type="match status" value="1"/>
</dbReference>
<dbReference type="InterPro" id="IPR012340">
    <property type="entry name" value="NA-bd_OB-fold"/>
</dbReference>
<dbReference type="Gene3D" id="2.40.50.140">
    <property type="entry name" value="Nucleic acid-binding proteins"/>
    <property type="match status" value="1"/>
</dbReference>
<dbReference type="Gene3D" id="3.30.1490.70">
    <property type="match status" value="1"/>
</dbReference>
<evidence type="ECO:0000256" key="4">
    <source>
        <dbReference type="SAM" id="MobiDB-lite"/>
    </source>
</evidence>
<dbReference type="GO" id="GO:0005524">
    <property type="term" value="F:ATP binding"/>
    <property type="evidence" value="ECO:0007669"/>
    <property type="project" value="InterPro"/>
</dbReference>
<feature type="region of interest" description="Disordered" evidence="4">
    <location>
        <begin position="1"/>
        <end position="71"/>
    </location>
</feature>
<sequence length="389" mass="42126">MLGRPGRAAPPRPGVRSGGEGASRGLRPRGTPDRSHNRSRPTGRSGFAPPSQAAVRARSHRARSGCSAQAGPVTVLRPPVTVTVAGSTRDLPVDPGRWAYEPKLDGYRVVGFAARRLLQTRQGNTALTSRFPEVVADLATLGDVVVDGELVAWRHGRLDFSALQAGPARRERDRITAVLMAFDLLAADERDLRGKPHLERRGVLEDLLTRPLPHVQLVEQTLDPQAAREWLSLDWGVTGVEGVMAKPVTSRYAPGQRSGWLKVRTTRTVEAVVLGVTSPDALVLGSPDLSRGWWVTGLSLPVPPGLRAELAARLRLDEARLDPVHLPGTVGGFSGDETVYQAVHPDTVVEVEADTAAEHGRFRHRLRVVRIRADLTPADLPPAHTPGRR</sequence>
<evidence type="ECO:0000313" key="7">
    <source>
        <dbReference type="Proteomes" id="UP000274515"/>
    </source>
</evidence>
<dbReference type="AlphaFoldDB" id="A0A3R8R2X5"/>
<keyword evidence="2 6" id="KW-0436">Ligase</keyword>
<dbReference type="Proteomes" id="UP000274515">
    <property type="component" value="Unassembled WGS sequence"/>
</dbReference>
<name>A0A3R8R2X5_9PSEU</name>
<feature type="domain" description="ATP-dependent DNA ligase family profile" evidence="5">
    <location>
        <begin position="170"/>
        <end position="292"/>
    </location>
</feature>
<dbReference type="GO" id="GO:0003910">
    <property type="term" value="F:DNA ligase (ATP) activity"/>
    <property type="evidence" value="ECO:0007669"/>
    <property type="project" value="UniProtKB-EC"/>
</dbReference>
<comment type="similarity">
    <text evidence="1">Belongs to the ATP-dependent DNA ligase family.</text>
</comment>
<dbReference type="Gene3D" id="3.30.470.30">
    <property type="entry name" value="DNA ligase/mRNA capping enzyme"/>
    <property type="match status" value="1"/>
</dbReference>
<evidence type="ECO:0000256" key="1">
    <source>
        <dbReference type="ARBA" id="ARBA00007572"/>
    </source>
</evidence>
<reference evidence="6 7" key="1">
    <citation type="submission" date="2018-11" db="EMBL/GenBank/DDBJ databases">
        <title>Saccharopolyspora rhizosphaerae sp. nov., an actinomycete isolated from rhizosphere soil in Thailand.</title>
        <authorList>
            <person name="Intra B."/>
            <person name="Euanorasetr J."/>
            <person name="Take A."/>
            <person name="Inahashi Y."/>
            <person name="Mori M."/>
            <person name="Panbangred W."/>
            <person name="Matsumoto A."/>
        </authorList>
    </citation>
    <scope>NUCLEOTIDE SEQUENCE [LARGE SCALE GENOMIC DNA]</scope>
    <source>
        <strain evidence="6 7">H219</strain>
    </source>
</reference>
<comment type="catalytic activity">
    <reaction evidence="3">
        <text>ATP + (deoxyribonucleotide)n-3'-hydroxyl + 5'-phospho-(deoxyribonucleotide)m = (deoxyribonucleotide)n+m + AMP + diphosphate.</text>
        <dbReference type="EC" id="6.5.1.1"/>
    </reaction>
</comment>
<dbReference type="PANTHER" id="PTHR45674">
    <property type="entry name" value="DNA LIGASE 1/3 FAMILY MEMBER"/>
    <property type="match status" value="1"/>
</dbReference>
<evidence type="ECO:0000256" key="3">
    <source>
        <dbReference type="ARBA" id="ARBA00034003"/>
    </source>
</evidence>
<gene>
    <name evidence="6" type="ORF">EIL87_12090</name>
</gene>
<evidence type="ECO:0000256" key="2">
    <source>
        <dbReference type="ARBA" id="ARBA00022598"/>
    </source>
</evidence>